<organism evidence="1">
    <name type="scientific">Bradyrhizobium barranii subsp. barranii</name>
    <dbReference type="NCBI Taxonomy" id="2823807"/>
    <lineage>
        <taxon>Bacteria</taxon>
        <taxon>Pseudomonadati</taxon>
        <taxon>Pseudomonadota</taxon>
        <taxon>Alphaproteobacteria</taxon>
        <taxon>Hyphomicrobiales</taxon>
        <taxon>Nitrobacteraceae</taxon>
        <taxon>Bradyrhizobium</taxon>
        <taxon>Bradyrhizobium barranii</taxon>
    </lineage>
</organism>
<dbReference type="PANTHER" id="PTHR11102">
    <property type="entry name" value="SEL-1-LIKE PROTEIN"/>
    <property type="match status" value="1"/>
</dbReference>
<protein>
    <submittedName>
        <fullName evidence="1">Sel1 repeat family protein</fullName>
    </submittedName>
</protein>
<dbReference type="InterPro" id="IPR050767">
    <property type="entry name" value="Sel1_AlgK"/>
</dbReference>
<dbReference type="PANTHER" id="PTHR11102:SF160">
    <property type="entry name" value="ERAD-ASSOCIATED E3 UBIQUITIN-PROTEIN LIGASE COMPONENT HRD3"/>
    <property type="match status" value="1"/>
</dbReference>
<reference evidence="1" key="1">
    <citation type="submission" date="2021-03" db="EMBL/GenBank/DDBJ databases">
        <title>Whole Genome Sequence of Bradyrhizobium sp. Strain 144S4.</title>
        <authorList>
            <person name="Bromfield E.S.P."/>
            <person name="Cloutier S."/>
        </authorList>
    </citation>
    <scope>NUCLEOTIDE SEQUENCE [LARGE SCALE GENOMIC DNA]</scope>
    <source>
        <strain evidence="1">144S4</strain>
    </source>
</reference>
<dbReference type="SMART" id="SM00671">
    <property type="entry name" value="SEL1"/>
    <property type="match status" value="2"/>
</dbReference>
<dbReference type="AlphaFoldDB" id="A0A939MDK0"/>
<sequence>MTCVFAMSADHCHIPLLARRDIIWFVLAQMMALLVALAPARADAIASARSAYAHGDYQKAVRQLTPLALRGDAQAQAMLGFMYENGFGAPKVYDAAVDLYIQAANAGIPFAQAMLGLMYDKGHGVPQDVVLAYKWMNIAAAQARSSQRDYCLRLRNAIASKMSMNQIAQGQAYARSWTLAHVQAGRAAPRCSSRRAKRCAGLFDQEALAVGGGRR</sequence>
<dbReference type="InterPro" id="IPR011990">
    <property type="entry name" value="TPR-like_helical_dom_sf"/>
</dbReference>
<name>A0A939MDK0_9BRAD</name>
<dbReference type="EMBL" id="JAGEMI010000001">
    <property type="protein sequence ID" value="MBO1867756.1"/>
    <property type="molecule type" value="Genomic_DNA"/>
</dbReference>
<dbReference type="SUPFAM" id="SSF81901">
    <property type="entry name" value="HCP-like"/>
    <property type="match status" value="1"/>
</dbReference>
<gene>
    <name evidence="1" type="ORF">J4G43_44935</name>
</gene>
<evidence type="ECO:0000313" key="1">
    <source>
        <dbReference type="EMBL" id="MBO1867756.1"/>
    </source>
</evidence>
<dbReference type="InterPro" id="IPR006597">
    <property type="entry name" value="Sel1-like"/>
</dbReference>
<proteinExistence type="predicted"/>
<comment type="caution">
    <text evidence="1">The sequence shown here is derived from an EMBL/GenBank/DDBJ whole genome shotgun (WGS) entry which is preliminary data.</text>
</comment>
<dbReference type="Gene3D" id="1.25.40.10">
    <property type="entry name" value="Tetratricopeptide repeat domain"/>
    <property type="match status" value="1"/>
</dbReference>
<accession>A0A939MDK0</accession>
<dbReference type="Pfam" id="PF08238">
    <property type="entry name" value="Sel1"/>
    <property type="match status" value="2"/>
</dbReference>